<name>A0A087DWX0_9BIFI</name>
<keyword evidence="2" id="KW-1185">Reference proteome</keyword>
<sequence length="93" mass="10087">MMARKMLLNVLLPATGEEYEFRVPREMTVDQAVSLMSSILASRAPAFYEADGEADLMIRSGDGLAGQDFNPRETFASLEAQGLIYDGALVALA</sequence>
<dbReference type="RefSeq" id="WP_238567604.1">
    <property type="nucleotide sequence ID" value="NZ_JGZP01000005.1"/>
</dbReference>
<reference evidence="1 2" key="1">
    <citation type="submission" date="2014-03" db="EMBL/GenBank/DDBJ databases">
        <title>Genomics of Bifidobacteria.</title>
        <authorList>
            <person name="Ventura M."/>
            <person name="Milani C."/>
            <person name="Lugli G.A."/>
        </authorList>
    </citation>
    <scope>NUCLEOTIDE SEQUENCE [LARGE SCALE GENOMIC DNA]</scope>
    <source>
        <strain evidence="1 2">DSM 23968</strain>
    </source>
</reference>
<dbReference type="eggNOG" id="ENOG502ZWS9">
    <property type="taxonomic scope" value="Bacteria"/>
</dbReference>
<dbReference type="STRING" id="762211.BSTEL_1071"/>
<organism evidence="1 2">
    <name type="scientific">Bifidobacterium stellenboschense</name>
    <dbReference type="NCBI Taxonomy" id="762211"/>
    <lineage>
        <taxon>Bacteria</taxon>
        <taxon>Bacillati</taxon>
        <taxon>Actinomycetota</taxon>
        <taxon>Actinomycetes</taxon>
        <taxon>Bifidobacteriales</taxon>
        <taxon>Bifidobacteriaceae</taxon>
        <taxon>Bifidobacterium</taxon>
    </lineage>
</organism>
<dbReference type="EMBL" id="JGZP01000005">
    <property type="protein sequence ID" value="KFJ00021.1"/>
    <property type="molecule type" value="Genomic_DNA"/>
</dbReference>
<proteinExistence type="predicted"/>
<comment type="caution">
    <text evidence="1">The sequence shown here is derived from an EMBL/GenBank/DDBJ whole genome shotgun (WGS) entry which is preliminary data.</text>
</comment>
<evidence type="ECO:0000313" key="1">
    <source>
        <dbReference type="EMBL" id="KFJ00021.1"/>
    </source>
</evidence>
<gene>
    <name evidence="1" type="ORF">BSTEL_1071</name>
</gene>
<accession>A0A087DWX0</accession>
<evidence type="ECO:0000313" key="2">
    <source>
        <dbReference type="Proteomes" id="UP000029004"/>
    </source>
</evidence>
<dbReference type="AlphaFoldDB" id="A0A087DWX0"/>
<dbReference type="Proteomes" id="UP000029004">
    <property type="component" value="Unassembled WGS sequence"/>
</dbReference>
<protein>
    <submittedName>
        <fullName evidence="1">Uncharacterized protein</fullName>
    </submittedName>
</protein>